<reference evidence="4" key="1">
    <citation type="submission" date="2012-12" db="EMBL/GenBank/DDBJ databases">
        <authorList>
            <person name="Hellsten U."/>
            <person name="Grimwood J."/>
            <person name="Chapman J.A."/>
            <person name="Shapiro H."/>
            <person name="Aerts A."/>
            <person name="Otillar R.P."/>
            <person name="Terry A.Y."/>
            <person name="Boore J.L."/>
            <person name="Simakov O."/>
            <person name="Marletaz F."/>
            <person name="Cho S.-J."/>
            <person name="Edsinger-Gonzales E."/>
            <person name="Havlak P."/>
            <person name="Kuo D.-H."/>
            <person name="Larsson T."/>
            <person name="Lv J."/>
            <person name="Arendt D."/>
            <person name="Savage R."/>
            <person name="Osoegawa K."/>
            <person name="de Jong P."/>
            <person name="Lindberg D.R."/>
            <person name="Seaver E.C."/>
            <person name="Weisblat D.A."/>
            <person name="Putnam N.H."/>
            <person name="Grigoriev I.V."/>
            <person name="Rokhsar D.S."/>
        </authorList>
    </citation>
    <scope>NUCLEOTIDE SEQUENCE</scope>
    <source>
        <strain evidence="4">I ESC-2004</strain>
    </source>
</reference>
<dbReference type="HOGENOM" id="CLU_117329_0_0_1"/>
<feature type="compositionally biased region" description="Basic and acidic residues" evidence="1">
    <location>
        <begin position="188"/>
        <end position="202"/>
    </location>
</feature>
<evidence type="ECO:0000313" key="3">
    <source>
        <dbReference type="EnsemblMetazoa" id="CapteP196524"/>
    </source>
</evidence>
<name>R7USU2_CAPTE</name>
<evidence type="ECO:0000313" key="4">
    <source>
        <dbReference type="Proteomes" id="UP000014760"/>
    </source>
</evidence>
<reference evidence="3" key="3">
    <citation type="submission" date="2015-06" db="UniProtKB">
        <authorList>
            <consortium name="EnsemblMetazoa"/>
        </authorList>
    </citation>
    <scope>IDENTIFICATION</scope>
</reference>
<gene>
    <name evidence="2" type="ORF">CAPTEDRAFT_196524</name>
</gene>
<dbReference type="AlphaFoldDB" id="R7USU2"/>
<evidence type="ECO:0000313" key="2">
    <source>
        <dbReference type="EMBL" id="ELU09275.1"/>
    </source>
</evidence>
<feature type="region of interest" description="Disordered" evidence="1">
    <location>
        <begin position="143"/>
        <end position="202"/>
    </location>
</feature>
<dbReference type="EMBL" id="KB298365">
    <property type="protein sequence ID" value="ELU09275.1"/>
    <property type="molecule type" value="Genomic_DNA"/>
</dbReference>
<dbReference type="EnsemblMetazoa" id="CapteT196524">
    <property type="protein sequence ID" value="CapteP196524"/>
    <property type="gene ID" value="CapteG196524"/>
</dbReference>
<protein>
    <submittedName>
        <fullName evidence="2 3">Uncharacterized protein</fullName>
    </submittedName>
</protein>
<sequence length="202" mass="24161">MEYQNLCQFAEVDDKWRGACVELAWFEALEQRGRLPEWDYRFPYIIPESADEAELVCSMRGPCPLCSQWNFTEASSSKVKRHLRGFHRQHSIKHAGRKHLICRLSCAPAAHYHCCCGTVFMRKQRARSHIISCCKAEEEEQEQIEVEREQREEEKLEWKEEEERRVEEEQEQGQEEQEEEEAEEREEENSKRREEKILNLKG</sequence>
<feature type="compositionally biased region" description="Basic and acidic residues" evidence="1">
    <location>
        <begin position="145"/>
        <end position="167"/>
    </location>
</feature>
<feature type="compositionally biased region" description="Acidic residues" evidence="1">
    <location>
        <begin position="168"/>
        <end position="187"/>
    </location>
</feature>
<reference evidence="2 4" key="2">
    <citation type="journal article" date="2013" name="Nature">
        <title>Insights into bilaterian evolution from three spiralian genomes.</title>
        <authorList>
            <person name="Simakov O."/>
            <person name="Marletaz F."/>
            <person name="Cho S.J."/>
            <person name="Edsinger-Gonzales E."/>
            <person name="Havlak P."/>
            <person name="Hellsten U."/>
            <person name="Kuo D.H."/>
            <person name="Larsson T."/>
            <person name="Lv J."/>
            <person name="Arendt D."/>
            <person name="Savage R."/>
            <person name="Osoegawa K."/>
            <person name="de Jong P."/>
            <person name="Grimwood J."/>
            <person name="Chapman J.A."/>
            <person name="Shapiro H."/>
            <person name="Aerts A."/>
            <person name="Otillar R.P."/>
            <person name="Terry A.Y."/>
            <person name="Boore J.L."/>
            <person name="Grigoriev I.V."/>
            <person name="Lindberg D.R."/>
            <person name="Seaver E.C."/>
            <person name="Weisblat D.A."/>
            <person name="Putnam N.H."/>
            <person name="Rokhsar D.S."/>
        </authorList>
    </citation>
    <scope>NUCLEOTIDE SEQUENCE</scope>
    <source>
        <strain evidence="2 4">I ESC-2004</strain>
    </source>
</reference>
<proteinExistence type="predicted"/>
<organism evidence="2">
    <name type="scientific">Capitella teleta</name>
    <name type="common">Polychaete worm</name>
    <dbReference type="NCBI Taxonomy" id="283909"/>
    <lineage>
        <taxon>Eukaryota</taxon>
        <taxon>Metazoa</taxon>
        <taxon>Spiralia</taxon>
        <taxon>Lophotrochozoa</taxon>
        <taxon>Annelida</taxon>
        <taxon>Polychaeta</taxon>
        <taxon>Sedentaria</taxon>
        <taxon>Scolecida</taxon>
        <taxon>Capitellidae</taxon>
        <taxon>Capitella</taxon>
    </lineage>
</organism>
<keyword evidence="4" id="KW-1185">Reference proteome</keyword>
<accession>R7USU2</accession>
<dbReference type="Proteomes" id="UP000014760">
    <property type="component" value="Unassembled WGS sequence"/>
</dbReference>
<evidence type="ECO:0000256" key="1">
    <source>
        <dbReference type="SAM" id="MobiDB-lite"/>
    </source>
</evidence>
<dbReference type="EMBL" id="AMQN01041804">
    <property type="status" value="NOT_ANNOTATED_CDS"/>
    <property type="molecule type" value="Genomic_DNA"/>
</dbReference>